<dbReference type="InterPro" id="IPR011050">
    <property type="entry name" value="Pectin_lyase_fold/virulence"/>
</dbReference>
<protein>
    <submittedName>
        <fullName evidence="1">Choice-of-anchor Q domain-containing protein</fullName>
    </submittedName>
</protein>
<gene>
    <name evidence="1" type="ORF">P9H32_17725</name>
</gene>
<dbReference type="RefSeq" id="WP_322610244.1">
    <property type="nucleotide sequence ID" value="NZ_JARVCO010000012.1"/>
</dbReference>
<dbReference type="InterPro" id="IPR059226">
    <property type="entry name" value="Choice_anch_Q_dom"/>
</dbReference>
<dbReference type="NCBIfam" id="NF041518">
    <property type="entry name" value="choice_anch_Q"/>
    <property type="match status" value="1"/>
</dbReference>
<dbReference type="EMBL" id="JARVCO010000012">
    <property type="protein sequence ID" value="MDZ8120470.1"/>
    <property type="molecule type" value="Genomic_DNA"/>
</dbReference>
<reference evidence="1 2" key="1">
    <citation type="journal article" date="2024" name="Appl. Environ. Microbiol.">
        <title>Pontiella agarivorans sp. nov., a novel marine anaerobic bacterium capable of degrading macroalgal polysaccharides and fixing nitrogen.</title>
        <authorList>
            <person name="Liu N."/>
            <person name="Kivenson V."/>
            <person name="Peng X."/>
            <person name="Cui Z."/>
            <person name="Lankiewicz T.S."/>
            <person name="Gosselin K.M."/>
            <person name="English C.J."/>
            <person name="Blair E.M."/>
            <person name="O'Malley M.A."/>
            <person name="Valentine D.L."/>
        </authorList>
    </citation>
    <scope>NUCLEOTIDE SEQUENCE [LARGE SCALE GENOMIC DNA]</scope>
    <source>
        <strain evidence="1 2">NLcol2</strain>
    </source>
</reference>
<proteinExistence type="predicted"/>
<name>A0ABU5N216_9BACT</name>
<dbReference type="SUPFAM" id="SSF51126">
    <property type="entry name" value="Pectin lyase-like"/>
    <property type="match status" value="1"/>
</dbReference>
<accession>A0ABU5N216</accession>
<evidence type="ECO:0000313" key="1">
    <source>
        <dbReference type="EMBL" id="MDZ8120470.1"/>
    </source>
</evidence>
<dbReference type="SUPFAM" id="SSF49899">
    <property type="entry name" value="Concanavalin A-like lectins/glucanases"/>
    <property type="match status" value="1"/>
</dbReference>
<organism evidence="1 2">
    <name type="scientific">Pontiella agarivorans</name>
    <dbReference type="NCBI Taxonomy" id="3038953"/>
    <lineage>
        <taxon>Bacteria</taxon>
        <taxon>Pseudomonadati</taxon>
        <taxon>Kiritimatiellota</taxon>
        <taxon>Kiritimatiellia</taxon>
        <taxon>Kiritimatiellales</taxon>
        <taxon>Pontiellaceae</taxon>
        <taxon>Pontiella</taxon>
    </lineage>
</organism>
<sequence length="623" mass="66267">MNTEDAGPGSLRQAILDAALDEVITFSTNLSGQTIHLTGGELTLGKNETIDASALAEGIILDAAHLSRIFVISNSSSNHLHGLTIQNGTYNSQSRGAGGIFCYGYVELTDCTVQSNDRGIYTSYGEVSLVRSTISGNSDLGMYNYNGIINTFQTEISDNPDGGIFNETGTIAIDQSTVARNTSSSGGGLKSITGPIKITQSTFADNFSTNSGGALSITSGDLTILQSTFSSNASSNSGGAIYFNSGTFNITNSIVCGNSAPVSPNIDGTLNSSHNNLIDIDALLTPLGDYGGPTPSMPPQPGSPAIDTGTSLHFSTDQRGYSRIYGEAKANYSFSNTNLVGVMIVTEGSAPETGTITNNSFLLTPETEWQKSSLILPDLGLMAGFSASFKYRYTAPSNSVYNPADGMSFSFGPAPTVPVGENGITTDGHAVSFNLYNGNHPTDAAFRYIRTTDDPLTFTSPIPFGRFTDANKWHDIEIQLDPEGILNVWFNGSNVLENIQTDYSPTPGDRFTFGARTASGFSEQRIDEIRVTVGRQDIGAAEWTPLEDPIWVTILDDVVDTIFTNGISLREAIQYNRSIGGGCSIGFDPALNGQILAQTNSQFTINQNLTIDASNLPNKIQLY</sequence>
<dbReference type="Gene3D" id="2.60.120.200">
    <property type="match status" value="1"/>
</dbReference>
<keyword evidence="2" id="KW-1185">Reference proteome</keyword>
<dbReference type="InterPro" id="IPR013320">
    <property type="entry name" value="ConA-like_dom_sf"/>
</dbReference>
<dbReference type="Proteomes" id="UP001290861">
    <property type="component" value="Unassembled WGS sequence"/>
</dbReference>
<comment type="caution">
    <text evidence="1">The sequence shown here is derived from an EMBL/GenBank/DDBJ whole genome shotgun (WGS) entry which is preliminary data.</text>
</comment>
<evidence type="ECO:0000313" key="2">
    <source>
        <dbReference type="Proteomes" id="UP001290861"/>
    </source>
</evidence>